<evidence type="ECO:0000256" key="4">
    <source>
        <dbReference type="SAM" id="SignalP"/>
    </source>
</evidence>
<dbReference type="SUPFAM" id="SSF56935">
    <property type="entry name" value="Porins"/>
    <property type="match status" value="1"/>
</dbReference>
<comment type="subcellular location">
    <subcellularLocation>
        <location evidence="1">Cell outer membrane</location>
    </subcellularLocation>
</comment>
<name>A0ABV9HZ15_9FLAO</name>
<keyword evidence="3" id="KW-0998">Cell outer membrane</keyword>
<dbReference type="Proteomes" id="UP001596043">
    <property type="component" value="Unassembled WGS sequence"/>
</dbReference>
<keyword evidence="2" id="KW-0472">Membrane</keyword>
<dbReference type="Gene3D" id="2.40.170.20">
    <property type="entry name" value="TonB-dependent receptor, beta-barrel domain"/>
    <property type="match status" value="1"/>
</dbReference>
<dbReference type="Pfam" id="PF13715">
    <property type="entry name" value="CarbopepD_reg_2"/>
    <property type="match status" value="1"/>
</dbReference>
<reference evidence="6" key="1">
    <citation type="journal article" date="2019" name="Int. J. Syst. Evol. Microbiol.">
        <title>The Global Catalogue of Microorganisms (GCM) 10K type strain sequencing project: providing services to taxonomists for standard genome sequencing and annotation.</title>
        <authorList>
            <consortium name="The Broad Institute Genomics Platform"/>
            <consortium name="The Broad Institute Genome Sequencing Center for Infectious Disease"/>
            <person name="Wu L."/>
            <person name="Ma J."/>
        </authorList>
    </citation>
    <scope>NUCLEOTIDE SEQUENCE [LARGE SCALE GENOMIC DNA]</scope>
    <source>
        <strain evidence="6">YJ-61-S</strain>
    </source>
</reference>
<accession>A0ABV9HZ15</accession>
<gene>
    <name evidence="5" type="ORF">ACFO3O_15780</name>
</gene>
<dbReference type="Gene3D" id="2.60.40.1120">
    <property type="entry name" value="Carboxypeptidase-like, regulatory domain"/>
    <property type="match status" value="1"/>
</dbReference>
<dbReference type="EMBL" id="JBHSFV010000010">
    <property type="protein sequence ID" value="MFC4635369.1"/>
    <property type="molecule type" value="Genomic_DNA"/>
</dbReference>
<feature type="chain" id="PRO_5046006342" evidence="4">
    <location>
        <begin position="20"/>
        <end position="954"/>
    </location>
</feature>
<evidence type="ECO:0000256" key="1">
    <source>
        <dbReference type="ARBA" id="ARBA00004442"/>
    </source>
</evidence>
<organism evidence="5 6">
    <name type="scientific">Dokdonia ponticola</name>
    <dbReference type="NCBI Taxonomy" id="2041041"/>
    <lineage>
        <taxon>Bacteria</taxon>
        <taxon>Pseudomonadati</taxon>
        <taxon>Bacteroidota</taxon>
        <taxon>Flavobacteriia</taxon>
        <taxon>Flavobacteriales</taxon>
        <taxon>Flavobacteriaceae</taxon>
        <taxon>Dokdonia</taxon>
    </lineage>
</organism>
<evidence type="ECO:0000313" key="6">
    <source>
        <dbReference type="Proteomes" id="UP001596043"/>
    </source>
</evidence>
<dbReference type="InterPro" id="IPR036942">
    <property type="entry name" value="Beta-barrel_TonB_sf"/>
</dbReference>
<proteinExistence type="predicted"/>
<dbReference type="SUPFAM" id="SSF49464">
    <property type="entry name" value="Carboxypeptidase regulatory domain-like"/>
    <property type="match status" value="1"/>
</dbReference>
<comment type="caution">
    <text evidence="5">The sequence shown here is derived from an EMBL/GenBank/DDBJ whole genome shotgun (WGS) entry which is preliminary data.</text>
</comment>
<evidence type="ECO:0000313" key="5">
    <source>
        <dbReference type="EMBL" id="MFC4635369.1"/>
    </source>
</evidence>
<evidence type="ECO:0000256" key="3">
    <source>
        <dbReference type="ARBA" id="ARBA00023237"/>
    </source>
</evidence>
<sequence>MKYAIFRFLLVLTMPLAMGQTSVKGTVIDRITLEKLPNVHVTLEGTPQATQTDTSGAFVLFQDIAIGDQILRISKEGYVTRRFPIVIYKDNILDLGEITFDVDVTAEQQLNGLISLSDNDLNREDDDLGGFNISGLLSAGRDTYLSAAAFDWSATFFRPRGLDNANGKLLINGIEMNKQFNGRPQWGNWGGLNDAQRNREFTAGLSANEYAFGGLGGVTNITMRASQYRKGGRVSYAGANRSYEGRVMGSYSSGLLTSGWAFTFLASRRFGNEGYVEGTLYDANSIFASVEKKFNEQHSLNLTAIYTPNRRGRSTALTQEIFDLKGRQYNPFWGYLNGEIRNTRIREIEEPILMLNHTWDISEKTSIETSLGYQTGTIKNSRIDANGTTLVASNGQQFFAGGARNPSPDYYQLLPSFFLQDENPTAIDFQNAFLAQEQLVNDGQFDWNVLYEGNAALRAQGRNALYVLQNDVIEDTQFSATSIVNSAITDHITLHGNVSYRRLHSENYAEIEDLLGGTGYLDIDNFTEAASEDASGLISTDNAQSDVRNPNRIVGEGDRYKYNYQIDANVVAAFAQAQFKYNKVDFYIGTTITQTSYQRNGLFENGNFQNQEGAVGSFGPSEALNFSTGGVKAGLAYKITGRHIIDVNGGYYTNAPTIRNSFVNARQNNEVIEGLVPEQLQSVDVSYIYRSPLVKARLTGYYTVFEKGTNIGFYFTEDLGGLGNDGNAFVQEILTNIGRRHMGVELGIEAQVLPTLKVKAAASVGQYTFTNNPNLYLRSDDFDGALRFGDGTTNLENLHVAGGPERAFQVGFEYRDPDFWNIGVTTNYLSNAYIDVSNLARSANFVTDSDGLPINDFDAAVGKSLLQQQEFDAYFLVNIIGGKSWRVRQYFLGFFATINNVLDQQYVTGGFEQSRNATFRNVRDDQARENGPVFGPRYFFGNGTTYFLNFYVRF</sequence>
<keyword evidence="6" id="KW-1185">Reference proteome</keyword>
<evidence type="ECO:0000256" key="2">
    <source>
        <dbReference type="ARBA" id="ARBA00023136"/>
    </source>
</evidence>
<dbReference type="RefSeq" id="WP_379980519.1">
    <property type="nucleotide sequence ID" value="NZ_JBHSFV010000010.1"/>
</dbReference>
<dbReference type="InterPro" id="IPR008969">
    <property type="entry name" value="CarboxyPept-like_regulatory"/>
</dbReference>
<protein>
    <submittedName>
        <fullName evidence="5">Carboxypeptidase-like regulatory domain-containing protein</fullName>
    </submittedName>
</protein>
<feature type="signal peptide" evidence="4">
    <location>
        <begin position="1"/>
        <end position="19"/>
    </location>
</feature>
<keyword evidence="4" id="KW-0732">Signal</keyword>